<evidence type="ECO:0000256" key="1">
    <source>
        <dbReference type="ARBA" id="ARBA00022723"/>
    </source>
</evidence>
<organism evidence="4 5">
    <name type="scientific">Terriglobus roseus</name>
    <dbReference type="NCBI Taxonomy" id="392734"/>
    <lineage>
        <taxon>Bacteria</taxon>
        <taxon>Pseudomonadati</taxon>
        <taxon>Acidobacteriota</taxon>
        <taxon>Terriglobia</taxon>
        <taxon>Terriglobales</taxon>
        <taxon>Acidobacteriaceae</taxon>
        <taxon>Terriglobus</taxon>
    </lineage>
</organism>
<dbReference type="Proteomes" id="UP000182427">
    <property type="component" value="Chromosome I"/>
</dbReference>
<dbReference type="GO" id="GO:0046872">
    <property type="term" value="F:metal ion binding"/>
    <property type="evidence" value="ECO:0007669"/>
    <property type="project" value="UniProtKB-KW"/>
</dbReference>
<keyword evidence="1" id="KW-0479">Metal-binding</keyword>
<sequence>MNERECTVEQGLRRDLKKFSRWLSRLGFTPGTSGNLSVRLDSERLLVTPTGVSKGLIKASDMVIVDLDGRLIAGTRKVTSEIAMHLAVYRQRADIHAVVHSHPPIATAFACSGRALNEPLCQEAVMTVGRVPLAPYATTGTDEVAASMRPFLTDHETILLANHGVVSYGTTLLDAFMKMETVEHLAQVGLIAHQLGTAQPLGADQIDRLQSARSKYVHNAQEMYLSPQQEGRNVVLSEKVANHTLIGAQVGGLKTNELSS</sequence>
<dbReference type="GO" id="GO:0019323">
    <property type="term" value="P:pentose catabolic process"/>
    <property type="evidence" value="ECO:0007669"/>
    <property type="project" value="TreeGrafter"/>
</dbReference>
<feature type="domain" description="Class II aldolase/adducin N-terminal" evidence="3">
    <location>
        <begin position="14"/>
        <end position="190"/>
    </location>
</feature>
<reference evidence="5" key="1">
    <citation type="submission" date="2016-10" db="EMBL/GenBank/DDBJ databases">
        <authorList>
            <person name="Varghese N."/>
            <person name="Submissions S."/>
        </authorList>
    </citation>
    <scope>NUCLEOTIDE SEQUENCE [LARGE SCALE GENOMIC DNA]</scope>
    <source>
        <strain evidence="5">GAS232</strain>
    </source>
</reference>
<dbReference type="Pfam" id="PF00596">
    <property type="entry name" value="Aldolase_II"/>
    <property type="match status" value="1"/>
</dbReference>
<dbReference type="Gene3D" id="3.40.225.10">
    <property type="entry name" value="Class II aldolase/adducin N-terminal domain"/>
    <property type="match status" value="1"/>
</dbReference>
<dbReference type="InterPro" id="IPR036409">
    <property type="entry name" value="Aldolase_II/adducin_N_sf"/>
</dbReference>
<keyword evidence="5" id="KW-1185">Reference proteome</keyword>
<evidence type="ECO:0000313" key="5">
    <source>
        <dbReference type="Proteomes" id="UP000182427"/>
    </source>
</evidence>
<gene>
    <name evidence="4" type="ORF">SAMN05444167_1084</name>
</gene>
<dbReference type="PANTHER" id="PTHR22789:SF0">
    <property type="entry name" value="3-OXO-TETRONATE 4-PHOSPHATE DECARBOXYLASE-RELATED"/>
    <property type="match status" value="1"/>
</dbReference>
<evidence type="ECO:0000313" key="4">
    <source>
        <dbReference type="EMBL" id="SDF00095.1"/>
    </source>
</evidence>
<dbReference type="InterPro" id="IPR050197">
    <property type="entry name" value="Aldolase_class_II_sugar_metab"/>
</dbReference>
<dbReference type="AlphaFoldDB" id="A0A1G7HI42"/>
<dbReference type="GO" id="GO:0005829">
    <property type="term" value="C:cytosol"/>
    <property type="evidence" value="ECO:0007669"/>
    <property type="project" value="TreeGrafter"/>
</dbReference>
<proteinExistence type="predicted"/>
<dbReference type="InterPro" id="IPR001303">
    <property type="entry name" value="Aldolase_II/adducin_N"/>
</dbReference>
<dbReference type="RefSeq" id="WP_231966765.1">
    <property type="nucleotide sequence ID" value="NZ_LT629690.1"/>
</dbReference>
<dbReference type="PANTHER" id="PTHR22789">
    <property type="entry name" value="FUCULOSE PHOSPHATE ALDOLASE"/>
    <property type="match status" value="1"/>
</dbReference>
<evidence type="ECO:0000259" key="3">
    <source>
        <dbReference type="SMART" id="SM01007"/>
    </source>
</evidence>
<evidence type="ECO:0000256" key="2">
    <source>
        <dbReference type="ARBA" id="ARBA00023239"/>
    </source>
</evidence>
<accession>A0A1G7HI42</accession>
<name>A0A1G7HI42_9BACT</name>
<dbReference type="SUPFAM" id="SSF53639">
    <property type="entry name" value="AraD/HMP-PK domain-like"/>
    <property type="match status" value="1"/>
</dbReference>
<dbReference type="SMART" id="SM01007">
    <property type="entry name" value="Aldolase_II"/>
    <property type="match status" value="1"/>
</dbReference>
<dbReference type="GO" id="GO:0016832">
    <property type="term" value="F:aldehyde-lyase activity"/>
    <property type="evidence" value="ECO:0007669"/>
    <property type="project" value="TreeGrafter"/>
</dbReference>
<protein>
    <submittedName>
        <fullName evidence="4">L-fuculose-phosphate aldolase</fullName>
    </submittedName>
</protein>
<keyword evidence="2" id="KW-0456">Lyase</keyword>
<dbReference type="EMBL" id="LT629690">
    <property type="protein sequence ID" value="SDF00095.1"/>
    <property type="molecule type" value="Genomic_DNA"/>
</dbReference>